<organism evidence="9 10">
    <name type="scientific">Actinomyces graevenitzii</name>
    <dbReference type="NCBI Taxonomy" id="55565"/>
    <lineage>
        <taxon>Bacteria</taxon>
        <taxon>Bacillati</taxon>
        <taxon>Actinomycetota</taxon>
        <taxon>Actinomycetes</taxon>
        <taxon>Actinomycetales</taxon>
        <taxon>Actinomycetaceae</taxon>
        <taxon>Actinomyces</taxon>
    </lineage>
</organism>
<feature type="domain" description="Membrane transport protein MMPL" evidence="8">
    <location>
        <begin position="163"/>
        <end position="295"/>
    </location>
</feature>
<evidence type="ECO:0000256" key="1">
    <source>
        <dbReference type="ARBA" id="ARBA00004651"/>
    </source>
</evidence>
<evidence type="ECO:0000256" key="3">
    <source>
        <dbReference type="ARBA" id="ARBA00022475"/>
    </source>
</evidence>
<feature type="transmembrane region" description="Helical" evidence="7">
    <location>
        <begin position="609"/>
        <end position="627"/>
    </location>
</feature>
<feature type="transmembrane region" description="Helical" evidence="7">
    <location>
        <begin position="264"/>
        <end position="283"/>
    </location>
</feature>
<feature type="domain" description="Membrane transport protein MMPL" evidence="8">
    <location>
        <begin position="322"/>
        <end position="398"/>
    </location>
</feature>
<dbReference type="PANTHER" id="PTHR33406:SF11">
    <property type="entry name" value="MEMBRANE PROTEIN SCO6666-RELATED"/>
    <property type="match status" value="1"/>
</dbReference>
<sequence>MFDALATKVIRRPRLTLVIWAALAALLLLTSLSGLGGQSIFDRLKTSQGSIPGSSSDEGQQVLNTLTGQSVEITLLVTGVNLADSATATKVDNALAPVHKELIARVGDGAVVDPFVLPGKLANPAATKLMARNKQGFLLSVTISPEPGKDITKNADAKASFDTSRKDVERRLARVPQELRAVSPNAAGTVSDQAIINQELVDQVSRDMRAGELLVLPLTLLIMALVFGGFMLAGMPLAGALVSICAALGSLWGLSYLVDIESSVLNIVTVIGLGLSIDYGLLFTSRYREELGRLAEKLANDETPAAGVSIQAAFQQRRSRNASLPAQAVRLTMVSAGRTILFSAVTVAIGLLGLALMPPTLLSSIGVGGLFVTLIAVAAALTLVPALLLYLGTRALIPSWLQRVPLLGKLQARIADVSSTEGIFSRLARWVHRYPWYVLVACVAALGAMCVPLGDLHLLNSGTDLLPRNGSQYAYLQTLKQQYPDSLSNDATLIMYGNSAKQANFIKTEVSQVADVQKIHGVTTAGDYTVAYLELKGTAGSRSAERAVVDIRSLNSPSQLWITGQAAIQVDFGSSVISSLPWLVPLVLGAIFILLFLMTGSLLVPIKAVLINSLSLAASLGLATWIFQGGHGASLLGFTPIGGMESYVMVVAIVFGFGLAMDYEVFLLGRIKEFWDATGNNDLAVERGLQRSGRIITSAAAIMTAVFLGFVGGQMLVIKEIGLTLALIVLVDATLVRMALVPATMTLLGRWNWWSPAPIRAIYERYSLQH</sequence>
<feature type="transmembrane region" description="Helical" evidence="7">
    <location>
        <begin position="695"/>
        <end position="715"/>
    </location>
</feature>
<dbReference type="AlphaFoldDB" id="A0A9E7AHF0"/>
<feature type="transmembrane region" description="Helical" evidence="7">
    <location>
        <begin position="721"/>
        <end position="740"/>
    </location>
</feature>
<comment type="subcellular location">
    <subcellularLocation>
        <location evidence="1">Cell membrane</location>
        <topology evidence="1">Multi-pass membrane protein</topology>
    </subcellularLocation>
</comment>
<accession>A0A9E7AHF0</accession>
<feature type="transmembrane region" description="Helical" evidence="7">
    <location>
        <begin position="434"/>
        <end position="454"/>
    </location>
</feature>
<evidence type="ECO:0000256" key="4">
    <source>
        <dbReference type="ARBA" id="ARBA00022692"/>
    </source>
</evidence>
<evidence type="ECO:0000259" key="8">
    <source>
        <dbReference type="Pfam" id="PF03176"/>
    </source>
</evidence>
<comment type="similarity">
    <text evidence="2">Belongs to the resistance-nodulation-cell division (RND) (TC 2.A.6) family. MmpL subfamily.</text>
</comment>
<dbReference type="KEGG" id="agh:M3I41_04295"/>
<evidence type="ECO:0000256" key="2">
    <source>
        <dbReference type="ARBA" id="ARBA00010157"/>
    </source>
</evidence>
<evidence type="ECO:0000313" key="9">
    <source>
        <dbReference type="EMBL" id="UQF80485.1"/>
    </source>
</evidence>
<feature type="transmembrane region" description="Helical" evidence="7">
    <location>
        <begin position="647"/>
        <end position="668"/>
    </location>
</feature>
<keyword evidence="6 7" id="KW-0472">Membrane</keyword>
<feature type="domain" description="Membrane transport protein MMPL" evidence="8">
    <location>
        <begin position="496"/>
        <end position="756"/>
    </location>
</feature>
<dbReference type="GO" id="GO:0005886">
    <property type="term" value="C:plasma membrane"/>
    <property type="evidence" value="ECO:0007669"/>
    <property type="project" value="UniProtKB-SubCell"/>
</dbReference>
<evidence type="ECO:0000256" key="5">
    <source>
        <dbReference type="ARBA" id="ARBA00022989"/>
    </source>
</evidence>
<evidence type="ECO:0000313" key="10">
    <source>
        <dbReference type="Proteomes" id="UP000830236"/>
    </source>
</evidence>
<feature type="transmembrane region" description="Helical" evidence="7">
    <location>
        <begin position="582"/>
        <end position="604"/>
    </location>
</feature>
<feature type="transmembrane region" description="Helical" evidence="7">
    <location>
        <begin position="213"/>
        <end position="233"/>
    </location>
</feature>
<dbReference type="Pfam" id="PF03176">
    <property type="entry name" value="MMPL"/>
    <property type="match status" value="3"/>
</dbReference>
<keyword evidence="5 7" id="KW-1133">Transmembrane helix</keyword>
<dbReference type="Gene3D" id="1.20.1640.10">
    <property type="entry name" value="Multidrug efflux transporter AcrB transmembrane domain"/>
    <property type="match status" value="2"/>
</dbReference>
<protein>
    <submittedName>
        <fullName evidence="9">MMPL family transporter</fullName>
    </submittedName>
</protein>
<name>A0A9E7AHF0_9ACTO</name>
<keyword evidence="4 7" id="KW-0812">Transmembrane</keyword>
<evidence type="ECO:0000256" key="7">
    <source>
        <dbReference type="SAM" id="Phobius"/>
    </source>
</evidence>
<dbReference type="InterPro" id="IPR004869">
    <property type="entry name" value="MMPL_dom"/>
</dbReference>
<evidence type="ECO:0000256" key="6">
    <source>
        <dbReference type="ARBA" id="ARBA00023136"/>
    </source>
</evidence>
<reference evidence="9" key="1">
    <citation type="submission" date="2022-05" db="EMBL/GenBank/DDBJ databases">
        <title>Using nanopore sequencing to obtain complete genomes from saliva samples.</title>
        <authorList>
            <person name="Baker J.L."/>
        </authorList>
    </citation>
    <scope>NUCLEOTIDE SEQUENCE</scope>
    <source>
        <strain evidence="9">JCVI-JB-Ag32</strain>
    </source>
</reference>
<dbReference type="PANTHER" id="PTHR33406">
    <property type="entry name" value="MEMBRANE PROTEIN MJ1562-RELATED"/>
    <property type="match status" value="1"/>
</dbReference>
<keyword evidence="3" id="KW-1003">Cell membrane</keyword>
<gene>
    <name evidence="9" type="ORF">M3I41_04295</name>
</gene>
<dbReference type="Proteomes" id="UP000830236">
    <property type="component" value="Chromosome"/>
</dbReference>
<dbReference type="SUPFAM" id="SSF82866">
    <property type="entry name" value="Multidrug efflux transporter AcrB transmembrane domain"/>
    <property type="match status" value="2"/>
</dbReference>
<proteinExistence type="inferred from homology"/>
<dbReference type="EMBL" id="CP097095">
    <property type="protein sequence ID" value="UQF80485.1"/>
    <property type="molecule type" value="Genomic_DNA"/>
</dbReference>
<dbReference type="InterPro" id="IPR050545">
    <property type="entry name" value="Mycobact_MmpL"/>
</dbReference>
<feature type="transmembrane region" description="Helical" evidence="7">
    <location>
        <begin position="369"/>
        <end position="391"/>
    </location>
</feature>
<feature type="transmembrane region" description="Helical" evidence="7">
    <location>
        <begin position="340"/>
        <end position="357"/>
    </location>
</feature>